<dbReference type="GeneID" id="85498303"/>
<dbReference type="EMBL" id="AP028218">
    <property type="protein sequence ID" value="BEI94433.1"/>
    <property type="molecule type" value="Genomic_DNA"/>
</dbReference>
<feature type="domain" description="Carboxylesterase type B" evidence="2">
    <location>
        <begin position="123"/>
        <end position="660"/>
    </location>
</feature>
<reference evidence="3" key="1">
    <citation type="journal article" date="2023" name="BMC Genomics">
        <title>Chromosome-level genome assemblies of Cutaneotrichosporon spp. (Trichosporonales, Basidiomycota) reveal imbalanced evolution between nucleotide sequences and chromosome synteny.</title>
        <authorList>
            <person name="Kobayashi Y."/>
            <person name="Kayamori A."/>
            <person name="Aoki K."/>
            <person name="Shiwa Y."/>
            <person name="Matsutani M."/>
            <person name="Fujita N."/>
            <person name="Sugita T."/>
            <person name="Iwasaki W."/>
            <person name="Tanaka N."/>
            <person name="Takashima M."/>
        </authorList>
    </citation>
    <scope>NUCLEOTIDE SEQUENCE</scope>
    <source>
        <strain evidence="3">HIS019</strain>
    </source>
</reference>
<dbReference type="InterPro" id="IPR002018">
    <property type="entry name" value="CarbesteraseB"/>
</dbReference>
<dbReference type="InterPro" id="IPR029058">
    <property type="entry name" value="AB_hydrolase_fold"/>
</dbReference>
<dbReference type="SUPFAM" id="SSF53474">
    <property type="entry name" value="alpha/beta-Hydrolases"/>
    <property type="match status" value="1"/>
</dbReference>
<dbReference type="RefSeq" id="XP_060459698.1">
    <property type="nucleotide sequence ID" value="XM_060603401.1"/>
</dbReference>
<evidence type="ECO:0000259" key="2">
    <source>
        <dbReference type="Pfam" id="PF00135"/>
    </source>
</evidence>
<dbReference type="PANTHER" id="PTHR11559">
    <property type="entry name" value="CARBOXYLESTERASE"/>
    <property type="match status" value="1"/>
</dbReference>
<accession>A0AA48L9G5</accession>
<dbReference type="AlphaFoldDB" id="A0AA48L9G5"/>
<sequence length="690" mass="72876">MGKPTSSASLGPSQQAHPFSLSRSLVLSSDSKPLSIKYRSLLITRLAFIKPYVMKLLALFALGSPVVGQTVTSTALATPVSPSPSSAALATSSILLNGDQAPGSADTPPATSVPVSVNIQQDGKNVTITGTQELGLDKFFGIPYANPPTGQFRFARPQAKRYNGSVLAQSPGPACLQPDEFGSAGSYGLTMDEDCLNLNIIAPAGNRSSLPVMVWIHGGAFYLGTGAATLSSSFVEYGARTARPFVYVTINYRLGVFGFGHGNVGLWDQRLALEWIKRHIKAFGGDLKKVTAFGQGAGAASIGFHLLNKSQDLFRGAIMQSGAPGVAAVRPPDVMARTVQTLASLAGCNGTAGVGGAGNASLATRSGEANREGKTTLQCLRNLSAQALLEAAARLKKLPEYAKQVEWAPTRDGELVPASPLSLLQDCKMSKIPFICGTMRDEGTFMLVDAMKQVTSGDTCATGSCLPNSTGSGSMNSTNPAPDISLMSASDYLAASWALSSNSQQRILQAYPDDQVLGAPFGSGNKTFGLPTQYKQVAAILTDGQWTSRSRAMLSANRKAWGYVFAAGPRESAIHPAYLGYTHGDDVAYIMGGVTTTTHGPGDLDLAQKVLNYWINFAYYLNPNGQDKKGQGNAALSTFWEAYGNGDGGGDGDGRIMRMSANGTWMVSDDARKNQVQVFFCPKVARAMYW</sequence>
<evidence type="ECO:0000313" key="4">
    <source>
        <dbReference type="Proteomes" id="UP001233271"/>
    </source>
</evidence>
<protein>
    <recommendedName>
        <fullName evidence="2">Carboxylesterase type B domain-containing protein</fullName>
    </recommendedName>
</protein>
<dbReference type="PROSITE" id="PS01173">
    <property type="entry name" value="LIPASE_GDXG_HIS"/>
    <property type="match status" value="1"/>
</dbReference>
<proteinExistence type="inferred from homology"/>
<dbReference type="Gene3D" id="3.40.50.1820">
    <property type="entry name" value="alpha/beta hydrolase"/>
    <property type="match status" value="1"/>
</dbReference>
<comment type="similarity">
    <text evidence="1">Belongs to the 'GDXG' lipolytic enzyme family.</text>
</comment>
<dbReference type="InterPro" id="IPR050309">
    <property type="entry name" value="Type-B_Carboxylest/Lipase"/>
</dbReference>
<evidence type="ECO:0000256" key="1">
    <source>
        <dbReference type="ARBA" id="ARBA00010515"/>
    </source>
</evidence>
<dbReference type="Pfam" id="PF00135">
    <property type="entry name" value="COesterase"/>
    <property type="match status" value="1"/>
</dbReference>
<evidence type="ECO:0000313" key="3">
    <source>
        <dbReference type="EMBL" id="BEI94433.1"/>
    </source>
</evidence>
<keyword evidence="4" id="KW-1185">Reference proteome</keyword>
<dbReference type="InterPro" id="IPR002168">
    <property type="entry name" value="Lipase_GDXG_HIS_AS"/>
</dbReference>
<dbReference type="KEGG" id="ccac:CcaHIS019_0700050"/>
<dbReference type="Proteomes" id="UP001233271">
    <property type="component" value="Chromosome 7a"/>
</dbReference>
<name>A0AA48L9G5_9TREE</name>
<gene>
    <name evidence="3" type="ORF">CcaverHIS019_0700050</name>
</gene>
<organism evidence="3 4">
    <name type="scientific">Cutaneotrichosporon cavernicola</name>
    <dbReference type="NCBI Taxonomy" id="279322"/>
    <lineage>
        <taxon>Eukaryota</taxon>
        <taxon>Fungi</taxon>
        <taxon>Dikarya</taxon>
        <taxon>Basidiomycota</taxon>
        <taxon>Agaricomycotina</taxon>
        <taxon>Tremellomycetes</taxon>
        <taxon>Trichosporonales</taxon>
        <taxon>Trichosporonaceae</taxon>
        <taxon>Cutaneotrichosporon</taxon>
    </lineage>
</organism>
<dbReference type="GO" id="GO:0016787">
    <property type="term" value="F:hydrolase activity"/>
    <property type="evidence" value="ECO:0007669"/>
    <property type="project" value="InterPro"/>
</dbReference>